<proteinExistence type="predicted"/>
<organism evidence="1 2">
    <name type="scientific">Bernardetia litoralis (strain ATCC 23117 / DSM 6794 / NBRC 15988 / NCIMB 1366 / Fx l1 / Sio-4)</name>
    <name type="common">Flexibacter litoralis</name>
    <dbReference type="NCBI Taxonomy" id="880071"/>
    <lineage>
        <taxon>Bacteria</taxon>
        <taxon>Pseudomonadati</taxon>
        <taxon>Bacteroidota</taxon>
        <taxon>Cytophagia</taxon>
        <taxon>Cytophagales</taxon>
        <taxon>Bernardetiaceae</taxon>
        <taxon>Bernardetia</taxon>
    </lineage>
</organism>
<protein>
    <submittedName>
        <fullName evidence="1">Protein involved in gliding motility GldH</fullName>
    </submittedName>
</protein>
<dbReference type="EMBL" id="CP003345">
    <property type="protein sequence ID" value="AFM05829.1"/>
    <property type="molecule type" value="Genomic_DNA"/>
</dbReference>
<dbReference type="Pfam" id="PF14109">
    <property type="entry name" value="GldH_lipo"/>
    <property type="match status" value="1"/>
</dbReference>
<dbReference type="Proteomes" id="UP000006054">
    <property type="component" value="Chromosome"/>
</dbReference>
<keyword evidence="2" id="KW-1185">Reference proteome</keyword>
<gene>
    <name evidence="1" type="ordered locus">Fleli_3509</name>
</gene>
<evidence type="ECO:0000313" key="1">
    <source>
        <dbReference type="EMBL" id="AFM05829.1"/>
    </source>
</evidence>
<accession>I4APE4</accession>
<dbReference type="InterPro" id="IPR020018">
    <property type="entry name" value="Motility-assoc_lipoprot_GldH"/>
</dbReference>
<dbReference type="PROSITE" id="PS51257">
    <property type="entry name" value="PROKAR_LIPOPROTEIN"/>
    <property type="match status" value="1"/>
</dbReference>
<reference evidence="2" key="1">
    <citation type="submission" date="2012-06" db="EMBL/GenBank/DDBJ databases">
        <title>The complete genome of Flexibacter litoralis DSM 6794.</title>
        <authorList>
            <person name="Lucas S."/>
            <person name="Copeland A."/>
            <person name="Lapidus A."/>
            <person name="Glavina del Rio T."/>
            <person name="Dalin E."/>
            <person name="Tice H."/>
            <person name="Bruce D."/>
            <person name="Goodwin L."/>
            <person name="Pitluck S."/>
            <person name="Peters L."/>
            <person name="Ovchinnikova G."/>
            <person name="Lu M."/>
            <person name="Kyrpides N."/>
            <person name="Mavromatis K."/>
            <person name="Ivanova N."/>
            <person name="Brettin T."/>
            <person name="Detter J.C."/>
            <person name="Han C."/>
            <person name="Larimer F."/>
            <person name="Land M."/>
            <person name="Hauser L."/>
            <person name="Markowitz V."/>
            <person name="Cheng J.-F."/>
            <person name="Hugenholtz P."/>
            <person name="Woyke T."/>
            <person name="Wu D."/>
            <person name="Spring S."/>
            <person name="Lang E."/>
            <person name="Kopitz M."/>
            <person name="Brambilla E."/>
            <person name="Klenk H.-P."/>
            <person name="Eisen J.A."/>
        </authorList>
    </citation>
    <scope>NUCLEOTIDE SEQUENCE [LARGE SCALE GENOMIC DNA]</scope>
    <source>
        <strain evidence="2">ATCC 23117 / DSM 6794 / NBRC 15988 / NCIMB 1366 / Sio-4</strain>
    </source>
</reference>
<dbReference type="eggNOG" id="ENOG5033NQR">
    <property type="taxonomic scope" value="Bacteria"/>
</dbReference>
<dbReference type="KEGG" id="fli:Fleli_3509"/>
<name>I4APE4_BERLS</name>
<dbReference type="HOGENOM" id="CLU_109250_2_0_10"/>
<dbReference type="AlphaFoldDB" id="I4APE4"/>
<dbReference type="OrthoDB" id="982482at2"/>
<sequence length="160" mass="18137" precursor="true">MKFIKSIFPILTLAILFLFSSCDENNIYREHQDVNSVGFKWNISDEKTYKVNVEEEGMYDISIELRHGISIPYPNVLLILTHETPDGKATEEKVDFTLRDAENNPVGQGVGDTFDTQQKVMSNFKLEKGTYTFKIKHALPQADPISPILEVGLVVDKVSK</sequence>
<evidence type="ECO:0000313" key="2">
    <source>
        <dbReference type="Proteomes" id="UP000006054"/>
    </source>
</evidence>
<dbReference type="STRING" id="880071.Fleli_3509"/>
<dbReference type="RefSeq" id="WP_014799254.1">
    <property type="nucleotide sequence ID" value="NC_018018.1"/>
</dbReference>